<feature type="domain" description="Thioredoxin" evidence="2">
    <location>
        <begin position="21"/>
        <end position="165"/>
    </location>
</feature>
<accession>A0ABV0BWB4</accession>
<comment type="caution">
    <text evidence="3">The sequence shown here is derived from an EMBL/GenBank/DDBJ whole genome shotgun (WGS) entry which is preliminary data.</text>
</comment>
<name>A0ABV0BWB4_9SPHI</name>
<dbReference type="InterPro" id="IPR000866">
    <property type="entry name" value="AhpC/TSA"/>
</dbReference>
<gene>
    <name evidence="3" type="ORF">ABE541_16400</name>
</gene>
<evidence type="ECO:0000256" key="1">
    <source>
        <dbReference type="SAM" id="SignalP"/>
    </source>
</evidence>
<dbReference type="InterPro" id="IPR013766">
    <property type="entry name" value="Thioredoxin_domain"/>
</dbReference>
<feature type="chain" id="PRO_5046435262" evidence="1">
    <location>
        <begin position="22"/>
        <end position="165"/>
    </location>
</feature>
<dbReference type="Gene3D" id="3.40.30.10">
    <property type="entry name" value="Glutaredoxin"/>
    <property type="match status" value="1"/>
</dbReference>
<organism evidence="3 4">
    <name type="scientific">Sphingobacterium kitahiroshimense</name>
    <dbReference type="NCBI Taxonomy" id="470446"/>
    <lineage>
        <taxon>Bacteria</taxon>
        <taxon>Pseudomonadati</taxon>
        <taxon>Bacteroidota</taxon>
        <taxon>Sphingobacteriia</taxon>
        <taxon>Sphingobacteriales</taxon>
        <taxon>Sphingobacteriaceae</taxon>
        <taxon>Sphingobacterium</taxon>
    </lineage>
</organism>
<feature type="signal peptide" evidence="1">
    <location>
        <begin position="1"/>
        <end position="21"/>
    </location>
</feature>
<keyword evidence="4" id="KW-1185">Reference proteome</keyword>
<proteinExistence type="predicted"/>
<dbReference type="InterPro" id="IPR036249">
    <property type="entry name" value="Thioredoxin-like_sf"/>
</dbReference>
<sequence length="165" mass="18833">MKTFTLILITFLIIPTKRVSAQAPAQIPYFSLQEVFTGKSFKTSDLPKEGLIIFNYYDTGCSHCQKMGAGIAEQLQAFKNIKFYFVAMNDVEYVEGFINMFAKKLRPHPNVSFILDKNGQFISLFKPTQTPSLYIYDTKTHKLLKHLDGVDDVKVLQVALQQLIK</sequence>
<keyword evidence="1" id="KW-0732">Signal</keyword>
<reference evidence="3 4" key="1">
    <citation type="submission" date="2024-04" db="EMBL/GenBank/DDBJ databases">
        <title>WGS of bacteria from Torrens River.</title>
        <authorList>
            <person name="Wyrsch E.R."/>
            <person name="Drigo B."/>
        </authorList>
    </citation>
    <scope>NUCLEOTIDE SEQUENCE [LARGE SCALE GENOMIC DNA]</scope>
    <source>
        <strain evidence="3 4">TWI391</strain>
    </source>
</reference>
<evidence type="ECO:0000259" key="2">
    <source>
        <dbReference type="PROSITE" id="PS51352"/>
    </source>
</evidence>
<dbReference type="EMBL" id="JBDJNQ010000008">
    <property type="protein sequence ID" value="MEN5378844.1"/>
    <property type="molecule type" value="Genomic_DNA"/>
</dbReference>
<evidence type="ECO:0000313" key="4">
    <source>
        <dbReference type="Proteomes" id="UP001409291"/>
    </source>
</evidence>
<dbReference type="RefSeq" id="WP_315399582.1">
    <property type="nucleotide sequence ID" value="NZ_JBDJNQ010000008.1"/>
</dbReference>
<dbReference type="SUPFAM" id="SSF52833">
    <property type="entry name" value="Thioredoxin-like"/>
    <property type="match status" value="1"/>
</dbReference>
<dbReference type="Proteomes" id="UP001409291">
    <property type="component" value="Unassembled WGS sequence"/>
</dbReference>
<protein>
    <submittedName>
        <fullName evidence="3">Thioredoxin family protein</fullName>
    </submittedName>
</protein>
<dbReference type="PROSITE" id="PS51352">
    <property type="entry name" value="THIOREDOXIN_2"/>
    <property type="match status" value="1"/>
</dbReference>
<evidence type="ECO:0000313" key="3">
    <source>
        <dbReference type="EMBL" id="MEN5378844.1"/>
    </source>
</evidence>
<dbReference type="Pfam" id="PF00578">
    <property type="entry name" value="AhpC-TSA"/>
    <property type="match status" value="1"/>
</dbReference>